<gene>
    <name evidence="8" type="ORF">A4A49_29370</name>
</gene>
<dbReference type="Proteomes" id="UP000187609">
    <property type="component" value="Unassembled WGS sequence"/>
</dbReference>
<keyword evidence="1" id="KW-0479">Metal-binding</keyword>
<organism evidence="8 9">
    <name type="scientific">Nicotiana attenuata</name>
    <name type="common">Coyote tobacco</name>
    <dbReference type="NCBI Taxonomy" id="49451"/>
    <lineage>
        <taxon>Eukaryota</taxon>
        <taxon>Viridiplantae</taxon>
        <taxon>Streptophyta</taxon>
        <taxon>Embryophyta</taxon>
        <taxon>Tracheophyta</taxon>
        <taxon>Spermatophyta</taxon>
        <taxon>Magnoliopsida</taxon>
        <taxon>eudicotyledons</taxon>
        <taxon>Gunneridae</taxon>
        <taxon>Pentapetalae</taxon>
        <taxon>asterids</taxon>
        <taxon>lamiids</taxon>
        <taxon>Solanales</taxon>
        <taxon>Solanaceae</taxon>
        <taxon>Nicotianoideae</taxon>
        <taxon>Nicotianeae</taxon>
        <taxon>Nicotiana</taxon>
    </lineage>
</organism>
<evidence type="ECO:0000256" key="1">
    <source>
        <dbReference type="ARBA" id="ARBA00022723"/>
    </source>
</evidence>
<evidence type="ECO:0000256" key="4">
    <source>
        <dbReference type="PROSITE-ProRule" id="PRU00047"/>
    </source>
</evidence>
<proteinExistence type="predicted"/>
<dbReference type="STRING" id="49451.A0A1J6JCR9"/>
<evidence type="ECO:0000259" key="7">
    <source>
        <dbReference type="PROSITE" id="PS51999"/>
    </source>
</evidence>
<dbReference type="Gene3D" id="4.10.60.10">
    <property type="entry name" value="Zinc finger, CCHC-type"/>
    <property type="match status" value="3"/>
</dbReference>
<dbReference type="InterPro" id="IPR036875">
    <property type="entry name" value="Znf_CCHC_sf"/>
</dbReference>
<dbReference type="InterPro" id="IPR001878">
    <property type="entry name" value="Znf_CCHC"/>
</dbReference>
<feature type="domain" description="CCHC-type" evidence="6">
    <location>
        <begin position="331"/>
        <end position="346"/>
    </location>
</feature>
<feature type="region of interest" description="Disordered" evidence="5">
    <location>
        <begin position="1"/>
        <end position="22"/>
    </location>
</feature>
<sequence>MNSQPKLQRRRKKNKNKKKRKTWREYRGDFEVEAKKFEIRDYAKSAVEERERKREMAEFEDEEFLAQVAAAEAEALSTATAAKRRRISAALTTTTVKHNVNANNTISVEEGAYIAALKGSKSVVFQQKGPTNALSTPINDSYKAHSNYLPSSDAAAGSCFKCGKLGHWARDCDVNPPNDDSTSFPEKKCACGLGNCLVLTANTEKNRGRKFYKCPIRQENGGCGFFEWCDQPSVTNTATARGPSYSVSSSFPEISCPCGSGTCLVLTAKTGKNIGQQFYRCPSNQGSCGFFKWCNDNTTNASFSNSFNISQTYPNMDGSTNKIHNSVPSSCFKCGNAWHWAKDCPQSSSQHSAADGGVKYPNSSTCFKCGKPGHWAKDCSSN</sequence>
<evidence type="ECO:0000256" key="2">
    <source>
        <dbReference type="ARBA" id="ARBA00022771"/>
    </source>
</evidence>
<reference evidence="8" key="1">
    <citation type="submission" date="2016-11" db="EMBL/GenBank/DDBJ databases">
        <title>The genome of Nicotiana attenuata.</title>
        <authorList>
            <person name="Xu S."/>
            <person name="Brockmoeller T."/>
            <person name="Gaquerel E."/>
            <person name="Navarro A."/>
            <person name="Kuhl H."/>
            <person name="Gase K."/>
            <person name="Ling Z."/>
            <person name="Zhou W."/>
            <person name="Kreitzer C."/>
            <person name="Stanke M."/>
            <person name="Tang H."/>
            <person name="Lyons E."/>
            <person name="Pandey P."/>
            <person name="Pandey S.P."/>
            <person name="Timmermann B."/>
            <person name="Baldwin I.T."/>
        </authorList>
    </citation>
    <scope>NUCLEOTIDE SEQUENCE [LARGE SCALE GENOMIC DNA]</scope>
    <source>
        <strain evidence="8">UT</strain>
    </source>
</reference>
<dbReference type="PANTHER" id="PTHR33680:SF1">
    <property type="entry name" value="OS05G0489500 PROTEIN"/>
    <property type="match status" value="1"/>
</dbReference>
<dbReference type="Pfam" id="PF06839">
    <property type="entry name" value="Zn_ribbon_GRF"/>
    <property type="match status" value="2"/>
</dbReference>
<keyword evidence="2 4" id="KW-0863">Zinc-finger</keyword>
<dbReference type="PANTHER" id="PTHR33680">
    <property type="entry name" value="OS07G0190500 PROTEIN"/>
    <property type="match status" value="1"/>
</dbReference>
<feature type="domain" description="CCHC-type" evidence="6">
    <location>
        <begin position="366"/>
        <end position="379"/>
    </location>
</feature>
<dbReference type="KEGG" id="nau:109214129"/>
<name>A0A1J6JCR9_NICAT</name>
<dbReference type="OrthoDB" id="5418639at2759"/>
<feature type="domain" description="GRF-type" evidence="7">
    <location>
        <begin position="256"/>
        <end position="297"/>
    </location>
</feature>
<dbReference type="AlphaFoldDB" id="A0A1J6JCR9"/>
<evidence type="ECO:0000259" key="6">
    <source>
        <dbReference type="PROSITE" id="PS50158"/>
    </source>
</evidence>
<dbReference type="Pfam" id="PF00098">
    <property type="entry name" value="zf-CCHC"/>
    <property type="match status" value="3"/>
</dbReference>
<feature type="compositionally biased region" description="Basic residues" evidence="5">
    <location>
        <begin position="7"/>
        <end position="22"/>
    </location>
</feature>
<evidence type="ECO:0000313" key="9">
    <source>
        <dbReference type="Proteomes" id="UP000187609"/>
    </source>
</evidence>
<dbReference type="PROSITE" id="PS51999">
    <property type="entry name" value="ZF_GRF"/>
    <property type="match status" value="2"/>
</dbReference>
<dbReference type="OMA" id="QENHWAR"/>
<evidence type="ECO:0000256" key="3">
    <source>
        <dbReference type="ARBA" id="ARBA00022833"/>
    </source>
</evidence>
<dbReference type="GO" id="GO:0003676">
    <property type="term" value="F:nucleic acid binding"/>
    <property type="evidence" value="ECO:0007669"/>
    <property type="project" value="InterPro"/>
</dbReference>
<dbReference type="SUPFAM" id="SSF57756">
    <property type="entry name" value="Retrovirus zinc finger-like domains"/>
    <property type="match status" value="2"/>
</dbReference>
<dbReference type="PROSITE" id="PS50158">
    <property type="entry name" value="ZF_CCHC"/>
    <property type="match status" value="3"/>
</dbReference>
<dbReference type="EMBL" id="MJEQ01037183">
    <property type="protein sequence ID" value="OIT07487.1"/>
    <property type="molecule type" value="Genomic_DNA"/>
</dbReference>
<dbReference type="SMART" id="SM00343">
    <property type="entry name" value="ZnF_C2HC"/>
    <property type="match status" value="3"/>
</dbReference>
<evidence type="ECO:0008006" key="10">
    <source>
        <dbReference type="Google" id="ProtNLM"/>
    </source>
</evidence>
<keyword evidence="3" id="KW-0862">Zinc</keyword>
<feature type="domain" description="GRF-type" evidence="7">
    <location>
        <begin position="189"/>
        <end position="232"/>
    </location>
</feature>
<accession>A0A1J6JCR9</accession>
<dbReference type="Gramene" id="OIT07487">
    <property type="protein sequence ID" value="OIT07487"/>
    <property type="gene ID" value="A4A49_29370"/>
</dbReference>
<keyword evidence="9" id="KW-1185">Reference proteome</keyword>
<protein>
    <recommendedName>
        <fullName evidence="10">Cold shock domain-containing protein 3</fullName>
    </recommendedName>
</protein>
<comment type="caution">
    <text evidence="8">The sequence shown here is derived from an EMBL/GenBank/DDBJ whole genome shotgun (WGS) entry which is preliminary data.</text>
</comment>
<dbReference type="GO" id="GO:0008270">
    <property type="term" value="F:zinc ion binding"/>
    <property type="evidence" value="ECO:0007669"/>
    <property type="project" value="UniProtKB-KW"/>
</dbReference>
<evidence type="ECO:0000313" key="8">
    <source>
        <dbReference type="EMBL" id="OIT07487.1"/>
    </source>
</evidence>
<dbReference type="InterPro" id="IPR010666">
    <property type="entry name" value="Znf_GRF"/>
</dbReference>
<feature type="domain" description="CCHC-type" evidence="6">
    <location>
        <begin position="159"/>
        <end position="172"/>
    </location>
</feature>
<evidence type="ECO:0000256" key="5">
    <source>
        <dbReference type="SAM" id="MobiDB-lite"/>
    </source>
</evidence>